<evidence type="ECO:0000313" key="11">
    <source>
        <dbReference type="Proteomes" id="UP000010480"/>
    </source>
</evidence>
<dbReference type="AlphaFoldDB" id="K9Z075"/>
<dbReference type="InterPro" id="IPR045063">
    <property type="entry name" value="Dynamin_N"/>
</dbReference>
<feature type="domain" description="Dynamin N-terminal" evidence="8">
    <location>
        <begin position="347"/>
        <end position="517"/>
    </location>
</feature>
<keyword evidence="11" id="KW-1185">Reference proteome</keyword>
<keyword evidence="6" id="KW-0175">Coiled coil</keyword>
<dbReference type="Pfam" id="PF00350">
    <property type="entry name" value="Dynamin_N"/>
    <property type="match status" value="1"/>
</dbReference>
<feature type="coiled-coil region" evidence="6">
    <location>
        <begin position="616"/>
        <end position="661"/>
    </location>
</feature>
<protein>
    <submittedName>
        <fullName evidence="10">Dynamin family protein</fullName>
    </submittedName>
</protein>
<keyword evidence="4" id="KW-0342">GTP-binding</keyword>
<feature type="transmembrane region" description="Helical" evidence="7">
    <location>
        <begin position="840"/>
        <end position="862"/>
    </location>
</feature>
<dbReference type="Pfam" id="PF21808">
    <property type="entry name" value="Dynamin-like_hel_bact"/>
    <property type="match status" value="1"/>
</dbReference>
<evidence type="ECO:0000256" key="5">
    <source>
        <dbReference type="ARBA" id="ARBA00023136"/>
    </source>
</evidence>
<name>K9Z075_CYAAP</name>
<gene>
    <name evidence="10" type="ordered locus">Cyan10605_0425</name>
</gene>
<dbReference type="PANTHER" id="PTHR10465">
    <property type="entry name" value="TRANSMEMBRANE GTPASE FZO1"/>
    <property type="match status" value="1"/>
</dbReference>
<dbReference type="InterPro" id="IPR049399">
    <property type="entry name" value="BDLP-like_hel"/>
</dbReference>
<dbReference type="GO" id="GO:0003924">
    <property type="term" value="F:GTPase activity"/>
    <property type="evidence" value="ECO:0007669"/>
    <property type="project" value="InterPro"/>
</dbReference>
<evidence type="ECO:0000256" key="4">
    <source>
        <dbReference type="ARBA" id="ARBA00023134"/>
    </source>
</evidence>
<reference evidence="11" key="1">
    <citation type="journal article" date="2013" name="Proc. Natl. Acad. Sci. U.S.A.">
        <title>Improving the coverage of the cyanobacterial phylum using diversity-driven genome sequencing.</title>
        <authorList>
            <person name="Shih P.M."/>
            <person name="Wu D."/>
            <person name="Latifi A."/>
            <person name="Axen S.D."/>
            <person name="Fewer D.P."/>
            <person name="Talla E."/>
            <person name="Calteau A."/>
            <person name="Cai F."/>
            <person name="Tandeau de Marsac N."/>
            <person name="Rippka R."/>
            <person name="Herdman M."/>
            <person name="Sivonen K."/>
            <person name="Coursin T."/>
            <person name="Laurent T."/>
            <person name="Goodwin L."/>
            <person name="Nolan M."/>
            <person name="Davenport K.W."/>
            <person name="Han C.S."/>
            <person name="Rubin E.M."/>
            <person name="Eisen J.A."/>
            <person name="Woyke T."/>
            <person name="Gugger M."/>
            <person name="Kerfeld C.A."/>
        </authorList>
    </citation>
    <scope>NUCLEOTIDE SEQUENCE [LARGE SCALE GENOMIC DNA]</scope>
    <source>
        <strain evidence="11">PCC 10605</strain>
    </source>
</reference>
<dbReference type="CDD" id="cd09912">
    <property type="entry name" value="DLP_2"/>
    <property type="match status" value="1"/>
</dbReference>
<organism evidence="10 11">
    <name type="scientific">Cyanobacterium aponinum (strain PCC 10605)</name>
    <dbReference type="NCBI Taxonomy" id="755178"/>
    <lineage>
        <taxon>Bacteria</taxon>
        <taxon>Bacillati</taxon>
        <taxon>Cyanobacteriota</taxon>
        <taxon>Cyanophyceae</taxon>
        <taxon>Oscillatoriophycideae</taxon>
        <taxon>Chroococcales</taxon>
        <taxon>Geminocystaceae</taxon>
        <taxon>Cyanobacterium</taxon>
    </lineage>
</organism>
<dbReference type="EMBL" id="CP003947">
    <property type="protein sequence ID" value="AFZ52569.1"/>
    <property type="molecule type" value="Genomic_DNA"/>
</dbReference>
<dbReference type="KEGG" id="can:Cyan10605_0425"/>
<dbReference type="OrthoDB" id="3650305at2"/>
<dbReference type="RefSeq" id="WP_015218300.1">
    <property type="nucleotide sequence ID" value="NC_019776.1"/>
</dbReference>
<keyword evidence="2" id="KW-0547">Nucleotide-binding</keyword>
<comment type="subcellular location">
    <subcellularLocation>
        <location evidence="1">Membrane</location>
    </subcellularLocation>
</comment>
<dbReference type="Proteomes" id="UP000010480">
    <property type="component" value="Chromosome"/>
</dbReference>
<dbReference type="GO" id="GO:0005525">
    <property type="term" value="F:GTP binding"/>
    <property type="evidence" value="ECO:0007669"/>
    <property type="project" value="UniProtKB-KW"/>
</dbReference>
<dbReference type="eggNOG" id="COG0699">
    <property type="taxonomic scope" value="Bacteria"/>
</dbReference>
<evidence type="ECO:0000256" key="3">
    <source>
        <dbReference type="ARBA" id="ARBA00022801"/>
    </source>
</evidence>
<keyword evidence="3" id="KW-0378">Hydrolase</keyword>
<evidence type="ECO:0000256" key="1">
    <source>
        <dbReference type="ARBA" id="ARBA00004370"/>
    </source>
</evidence>
<sequence length="986" mass="115190">MIRVSSNFSFLQPQNQQLAHLASLAEYFLYIDPNTCLFKLRQFGELLAKQVALKVGIHINNKEEQFFILKKLENSGLFQHQIKDLYEQLTLFHKIRIEGNNATHLNYDKPDYDTALTHIQYAWELGIWYYRSFYDDNFHFQKFVTPPNPTLEFEKELNELKEEAERIKKRAEADAKQKEEIGILQQKTESKYQQILQQKQDAIALLESQKKEEIERLRQEAESKYQDALQEIENLQQEINNNKLTEEEINNRIKKAIEIEGNINSFTAMLMGHFDNDNTVKGYENISHKLENITNAIDKISLLIGDYQETEMELHNGEKVKAGLGIISEAKNLQQRSKDLKHGIFNVLVLGTFSNGKSTLLNAMLGSRKLPMDNCPATAIITILVYGEEENVKLYYSNNQQPKYISFEEFDKQYVLDLEDQETLNTTHYINRFKDIEFAEIECNYNLCKGGVRLIDSPGIGEQIARTKLTTEFLQQSHAVIFIFDATHILRQEEREFIKANFKQGNNNENIFFVVNKIDLVDDDDDDYTNNQREKTRTAFANFIKDLYLDEQGNLDGDLLNNRLFLINSKSAFKGRRKDPIKQSLVEESGILEFEKELENFLTTGSKFRAEVSSVVDLLILTIDKLEQKIIQQEKLLGEPLSVLEERRIVAEKKLKLLEERENRIKEIIDLYANTIRDKLCFDLETYVMKMKEDWESDYKKFTNLDKLNFISLFSATIDELTRSATTKAINDDLKKYVEFKFEFWANRIPIIINKDLDTLQKQLDTSIQDFAREISLIESLFTGENLIDVIENRADTVMQLIISTILGDFSTMNSSVMGDNDWSNFFWESIKQTVLVTSILLIFPAAIEWFVLIGTEIFTFVRKGEKSKNKLMIKIGQKVFEEVEIKLPELKKVVIKKINEQFDSLKNQITSAIQQQIEEVRKEQDKIIQDKKDKEFSIEKEKIRISAIKNEVIYLFNEISKNTYDREYSLEEIKWVYQGKQLIKN</sequence>
<proteinExistence type="predicted"/>
<dbReference type="PANTHER" id="PTHR10465:SF0">
    <property type="entry name" value="SARCALUMENIN"/>
    <property type="match status" value="1"/>
</dbReference>
<dbReference type="HOGENOM" id="CLU_302429_0_0_3"/>
<dbReference type="STRING" id="755178.Cyan10605_0425"/>
<feature type="coiled-coil region" evidence="6">
    <location>
        <begin position="896"/>
        <end position="927"/>
    </location>
</feature>
<dbReference type="GO" id="GO:0016020">
    <property type="term" value="C:membrane"/>
    <property type="evidence" value="ECO:0007669"/>
    <property type="project" value="UniProtKB-SubCell"/>
</dbReference>
<evidence type="ECO:0000259" key="9">
    <source>
        <dbReference type="Pfam" id="PF21808"/>
    </source>
</evidence>
<dbReference type="PATRIC" id="fig|755178.3.peg.448"/>
<evidence type="ECO:0000256" key="2">
    <source>
        <dbReference type="ARBA" id="ARBA00022741"/>
    </source>
</evidence>
<evidence type="ECO:0000259" key="8">
    <source>
        <dbReference type="Pfam" id="PF00350"/>
    </source>
</evidence>
<evidence type="ECO:0000256" key="7">
    <source>
        <dbReference type="SAM" id="Phobius"/>
    </source>
</evidence>
<feature type="coiled-coil region" evidence="6">
    <location>
        <begin position="150"/>
        <end position="252"/>
    </location>
</feature>
<dbReference type="SUPFAM" id="SSF52540">
    <property type="entry name" value="P-loop containing nucleoside triphosphate hydrolases"/>
    <property type="match status" value="1"/>
</dbReference>
<accession>K9Z075</accession>
<dbReference type="InterPro" id="IPR027417">
    <property type="entry name" value="P-loop_NTPase"/>
</dbReference>
<keyword evidence="7" id="KW-0812">Transmembrane</keyword>
<keyword evidence="7" id="KW-1133">Transmembrane helix</keyword>
<dbReference type="InterPro" id="IPR027094">
    <property type="entry name" value="Mitofusin_fam"/>
</dbReference>
<evidence type="ECO:0000256" key="6">
    <source>
        <dbReference type="SAM" id="Coils"/>
    </source>
</evidence>
<feature type="domain" description="BDLP-like helical" evidence="9">
    <location>
        <begin position="585"/>
        <end position="945"/>
    </location>
</feature>
<keyword evidence="5 7" id="KW-0472">Membrane</keyword>
<evidence type="ECO:0000313" key="10">
    <source>
        <dbReference type="EMBL" id="AFZ52569.1"/>
    </source>
</evidence>
<dbReference type="Gene3D" id="3.40.50.300">
    <property type="entry name" value="P-loop containing nucleotide triphosphate hydrolases"/>
    <property type="match status" value="1"/>
</dbReference>